<dbReference type="AlphaFoldDB" id="A0A7Z0DWZ5"/>
<dbReference type="PANTHER" id="PTHR47691">
    <property type="entry name" value="REGULATOR-RELATED"/>
    <property type="match status" value="1"/>
</dbReference>
<organism evidence="1 2">
    <name type="scientific">Rhizobium leguminosarum</name>
    <dbReference type="NCBI Taxonomy" id="384"/>
    <lineage>
        <taxon>Bacteria</taxon>
        <taxon>Pseudomonadati</taxon>
        <taxon>Pseudomonadota</taxon>
        <taxon>Alphaproteobacteria</taxon>
        <taxon>Hyphomicrobiales</taxon>
        <taxon>Rhizobiaceae</taxon>
        <taxon>Rhizobium/Agrobacterium group</taxon>
        <taxon>Rhizobium</taxon>
    </lineage>
</organism>
<accession>A0A7Z0DWZ5</accession>
<dbReference type="Gene3D" id="1.25.40.10">
    <property type="entry name" value="Tetratricopeptide repeat domain"/>
    <property type="match status" value="1"/>
</dbReference>
<protein>
    <submittedName>
        <fullName evidence="1">Putative ATPase</fullName>
    </submittedName>
</protein>
<gene>
    <name evidence="1" type="ORF">GGI64_001982</name>
</gene>
<dbReference type="EMBL" id="JACBZV010000002">
    <property type="protein sequence ID" value="NYJ10935.1"/>
    <property type="molecule type" value="Genomic_DNA"/>
</dbReference>
<dbReference type="PANTHER" id="PTHR47691:SF3">
    <property type="entry name" value="HTH-TYPE TRANSCRIPTIONAL REGULATOR RV0890C-RELATED"/>
    <property type="match status" value="1"/>
</dbReference>
<dbReference type="RefSeq" id="WP_179611298.1">
    <property type="nucleotide sequence ID" value="NZ_JACBZV010000002.1"/>
</dbReference>
<comment type="caution">
    <text evidence="1">The sequence shown here is derived from an EMBL/GenBank/DDBJ whole genome shotgun (WGS) entry which is preliminary data.</text>
</comment>
<dbReference type="SUPFAM" id="SSF48452">
    <property type="entry name" value="TPR-like"/>
    <property type="match status" value="1"/>
</dbReference>
<evidence type="ECO:0000313" key="2">
    <source>
        <dbReference type="Proteomes" id="UP000535276"/>
    </source>
</evidence>
<dbReference type="InterPro" id="IPR011990">
    <property type="entry name" value="TPR-like_helical_dom_sf"/>
</dbReference>
<proteinExistence type="predicted"/>
<dbReference type="Proteomes" id="UP000535276">
    <property type="component" value="Unassembled WGS sequence"/>
</dbReference>
<evidence type="ECO:0000313" key="1">
    <source>
        <dbReference type="EMBL" id="NYJ10935.1"/>
    </source>
</evidence>
<sequence length="205" mass="22511">MRGNTKLWNGNWDHAQEHIDTLVHQAEIHSLAPFIAPGRARRGELAILRGDPGEGVEDLRTSLAAIHAIGYELLTTEFNISLARGLKAVGNGGEALDLVERTIRNVALKGDTLYLPELLRVKGDVLLATSRDHEAAEKCFRQSIEASRFCGAHAWELRTANDLAALMVATRRISEANKLLKPVFDLFLEGADTADLKRARVLLTG</sequence>
<reference evidence="1 2" key="1">
    <citation type="submission" date="2020-07" db="EMBL/GenBank/DDBJ databases">
        <title>Genomic Encyclopedia of Type Strains, Phase IV (KMG-V): Genome sequencing to study the core and pangenomes of soil and plant-associated prokaryotes.</title>
        <authorList>
            <person name="Whitman W."/>
        </authorList>
    </citation>
    <scope>NUCLEOTIDE SEQUENCE [LARGE SCALE GENOMIC DNA]</scope>
    <source>
        <strain evidence="1 2">SEMIA 4052</strain>
    </source>
</reference>
<name>A0A7Z0DWZ5_RHILE</name>